<evidence type="ECO:0000256" key="10">
    <source>
        <dbReference type="ARBA" id="ARBA00022982"/>
    </source>
</evidence>
<dbReference type="PROSITE" id="PS00077">
    <property type="entry name" value="COX1_CUB"/>
    <property type="match status" value="1"/>
</dbReference>
<evidence type="ECO:0000256" key="2">
    <source>
        <dbReference type="ARBA" id="ARBA00004673"/>
    </source>
</evidence>
<keyword evidence="14 18" id="KW-0472">Membrane</keyword>
<sequence length="633" mass="69441">MLPDSLRHAGWTRATFFTGLGIAFAYALSLGARAGLGYDPVLDGEAVLQVALIAAPLFFLVGLGCFDYWFYWASGRPARPEDHSGHGATSWKSYFYPNTDHKVIGIQYVVTSFFFLLVGGLMAMLMRAELAQPGRQFVDPGTFNGLFSVHASILIFLFIIPVFAGLANYVLPLMIGAPDMAFPRLNALSFWLLPVAGVLMMASFFAPGGSFASGWTAYAPLSNSAPIGQVFFTIGVQFAGASSIATALNFLVTIITMRAPGMSFFRMPLLVWANFSTSLLVVIATPFIAASQFFVLLDRALGFNFFNAAGGGDVLMYQHVFWFYSHPAVYIMMLPGFGIISEILAVKSRKPIFGYRMMAFSLLAIVVLGFTVWAHHMFVSGMQSWIRVPMMITTAIIAVPTGIKIFSWLATMWRGVLKLDTPMLFALGFLTMFTLGGISGVMLAMIPLTIHVSDTYFIVAHIHYVLFGGSLFTIYAGVYYWFPKMTGRMFDERLGKLHFWSTFVFFNATFAPMHLIGVDGMPRRVADYAEKYAGWNLAISLASFALGLSTLIFVYNMVVSWRGGPRAVSNPWRALTLEWQVTSPPPVFNFDRIPTVVGGPYEYGIPGAVHGILHDGAEVAPTPAGTAAQPSKE</sequence>
<dbReference type="InterPro" id="IPR023616">
    <property type="entry name" value="Cyt_c_oxase-like_su1_dom"/>
</dbReference>
<dbReference type="PROSITE" id="PS50855">
    <property type="entry name" value="COX1"/>
    <property type="match status" value="1"/>
</dbReference>
<dbReference type="GO" id="GO:0022904">
    <property type="term" value="P:respiratory electron transport chain"/>
    <property type="evidence" value="ECO:0007669"/>
    <property type="project" value="TreeGrafter"/>
</dbReference>
<evidence type="ECO:0000256" key="17">
    <source>
        <dbReference type="RuleBase" id="RU000370"/>
    </source>
</evidence>
<dbReference type="Pfam" id="PF00115">
    <property type="entry name" value="COX1"/>
    <property type="match status" value="1"/>
</dbReference>
<feature type="transmembrane region" description="Helical" evidence="18">
    <location>
        <begin position="423"/>
        <end position="450"/>
    </location>
</feature>
<gene>
    <name evidence="20" type="primary">ctaD</name>
    <name evidence="20" type="ORF">C7Y72_15360</name>
</gene>
<dbReference type="RefSeq" id="WP_107570384.1">
    <property type="nucleotide sequence ID" value="NZ_PYYB01000002.1"/>
</dbReference>
<feature type="transmembrane region" description="Helical" evidence="18">
    <location>
        <begin position="230"/>
        <end position="257"/>
    </location>
</feature>
<dbReference type="InterPro" id="IPR036927">
    <property type="entry name" value="Cyt_c_oxase-like_su1_sf"/>
</dbReference>
<comment type="pathway">
    <text evidence="2 18">Energy metabolism; oxidative phosphorylation.</text>
</comment>
<feature type="transmembrane region" description="Helical" evidence="18">
    <location>
        <begin position="269"/>
        <end position="295"/>
    </location>
</feature>
<dbReference type="NCBIfam" id="TIGR02891">
    <property type="entry name" value="CtaD_CoxA"/>
    <property type="match status" value="1"/>
</dbReference>
<evidence type="ECO:0000256" key="4">
    <source>
        <dbReference type="ARBA" id="ARBA00022448"/>
    </source>
</evidence>
<feature type="transmembrane region" description="Helical" evidence="18">
    <location>
        <begin position="537"/>
        <end position="558"/>
    </location>
</feature>
<keyword evidence="10 17" id="KW-0249">Electron transport</keyword>
<keyword evidence="9" id="KW-1278">Translocase</keyword>
<dbReference type="AlphaFoldDB" id="A0A2T4UFU6"/>
<keyword evidence="12 18" id="KW-0408">Iron</keyword>
<evidence type="ECO:0000256" key="9">
    <source>
        <dbReference type="ARBA" id="ARBA00022967"/>
    </source>
</evidence>
<protein>
    <recommendedName>
        <fullName evidence="18">Cytochrome c oxidase subunit 1</fullName>
        <ecNumber evidence="18">7.1.1.9</ecNumber>
    </recommendedName>
</protein>
<evidence type="ECO:0000256" key="7">
    <source>
        <dbReference type="ARBA" id="ARBA00022692"/>
    </source>
</evidence>
<evidence type="ECO:0000256" key="14">
    <source>
        <dbReference type="ARBA" id="ARBA00023136"/>
    </source>
</evidence>
<accession>A0A2T4UFU6</accession>
<feature type="transmembrane region" description="Helical" evidence="18">
    <location>
        <begin position="103"/>
        <end position="126"/>
    </location>
</feature>
<dbReference type="Gene3D" id="1.20.210.10">
    <property type="entry name" value="Cytochrome c oxidase-like, subunit I domain"/>
    <property type="match status" value="1"/>
</dbReference>
<evidence type="ECO:0000256" key="12">
    <source>
        <dbReference type="ARBA" id="ARBA00023004"/>
    </source>
</evidence>
<dbReference type="PANTHER" id="PTHR10422:SF18">
    <property type="entry name" value="CYTOCHROME C OXIDASE SUBUNIT 1"/>
    <property type="match status" value="1"/>
</dbReference>
<keyword evidence="18" id="KW-1003">Cell membrane</keyword>
<feature type="transmembrane region" description="Helical" evidence="18">
    <location>
        <begin position="494"/>
        <end position="517"/>
    </location>
</feature>
<evidence type="ECO:0000313" key="20">
    <source>
        <dbReference type="EMBL" id="PTL56665.1"/>
    </source>
</evidence>
<keyword evidence="5 17" id="KW-0349">Heme</keyword>
<evidence type="ECO:0000256" key="5">
    <source>
        <dbReference type="ARBA" id="ARBA00022617"/>
    </source>
</evidence>
<organism evidence="20 21">
    <name type="scientific">Paraconexibacter algicola</name>
    <dbReference type="NCBI Taxonomy" id="2133960"/>
    <lineage>
        <taxon>Bacteria</taxon>
        <taxon>Bacillati</taxon>
        <taxon>Actinomycetota</taxon>
        <taxon>Thermoleophilia</taxon>
        <taxon>Solirubrobacterales</taxon>
        <taxon>Paraconexibacteraceae</taxon>
        <taxon>Paraconexibacter</taxon>
    </lineage>
</organism>
<dbReference type="GO" id="GO:0020037">
    <property type="term" value="F:heme binding"/>
    <property type="evidence" value="ECO:0007669"/>
    <property type="project" value="InterPro"/>
</dbReference>
<dbReference type="EMBL" id="PYYB01000002">
    <property type="protein sequence ID" value="PTL56665.1"/>
    <property type="molecule type" value="Genomic_DNA"/>
</dbReference>
<keyword evidence="7 17" id="KW-0812">Transmembrane</keyword>
<feature type="transmembrane region" description="Helical" evidence="18">
    <location>
        <begin position="390"/>
        <end position="411"/>
    </location>
</feature>
<dbReference type="GO" id="GO:0004129">
    <property type="term" value="F:cytochrome-c oxidase activity"/>
    <property type="evidence" value="ECO:0007669"/>
    <property type="project" value="UniProtKB-EC"/>
</dbReference>
<feature type="transmembrane region" description="Helical" evidence="18">
    <location>
        <begin position="146"/>
        <end position="171"/>
    </location>
</feature>
<evidence type="ECO:0000256" key="6">
    <source>
        <dbReference type="ARBA" id="ARBA00022660"/>
    </source>
</evidence>
<dbReference type="InterPro" id="IPR014241">
    <property type="entry name" value="Cyt_c_oxidase_su1_bac"/>
</dbReference>
<evidence type="ECO:0000256" key="8">
    <source>
        <dbReference type="ARBA" id="ARBA00022723"/>
    </source>
</evidence>
<evidence type="ECO:0000256" key="18">
    <source>
        <dbReference type="RuleBase" id="RU363061"/>
    </source>
</evidence>
<dbReference type="Proteomes" id="UP000240739">
    <property type="component" value="Unassembled WGS sequence"/>
</dbReference>
<dbReference type="SUPFAM" id="SSF81442">
    <property type="entry name" value="Cytochrome c oxidase subunit I-like"/>
    <property type="match status" value="1"/>
</dbReference>
<keyword evidence="8 18" id="KW-0479">Metal-binding</keyword>
<comment type="subcellular location">
    <subcellularLocation>
        <location evidence="18">Cell membrane</location>
        <topology evidence="18">Multi-pass membrane protein</topology>
    </subcellularLocation>
    <subcellularLocation>
        <location evidence="1">Membrane</location>
        <topology evidence="1">Multi-pass membrane protein</topology>
    </subcellularLocation>
</comment>
<feature type="transmembrane region" description="Helical" evidence="18">
    <location>
        <begin position="46"/>
        <end position="70"/>
    </location>
</feature>
<comment type="function">
    <text evidence="15 18">Cytochrome c oxidase is the component of the respiratory chain that catalyzes the reduction of oxygen to water. Subunits 1-3 form the functional core of the enzyme complex. CO I is the catalytic subunit of the enzyme. Electrons originating in cytochrome c are transferred via the copper A center of subunit 2 and heme A of subunit 1 to the bimetallic center formed by heme A3 and copper B.</text>
</comment>
<keyword evidence="4 17" id="KW-0813">Transport</keyword>
<reference evidence="20 21" key="1">
    <citation type="submission" date="2018-03" db="EMBL/GenBank/DDBJ databases">
        <title>Aquarubrobacter algicola gen. nov., sp. nov., a novel actinobacterium isolated from shallow eutrophic lake during the end of cyanobacterial harmful algal blooms.</title>
        <authorList>
            <person name="Chun S.J."/>
        </authorList>
    </citation>
    <scope>NUCLEOTIDE SEQUENCE [LARGE SCALE GENOMIC DNA]</scope>
    <source>
        <strain evidence="20 21">Seoho-28</strain>
    </source>
</reference>
<comment type="catalytic activity">
    <reaction evidence="16 18">
        <text>4 Fe(II)-[cytochrome c] + O2 + 8 H(+)(in) = 4 Fe(III)-[cytochrome c] + 2 H2O + 4 H(+)(out)</text>
        <dbReference type="Rhea" id="RHEA:11436"/>
        <dbReference type="Rhea" id="RHEA-COMP:10350"/>
        <dbReference type="Rhea" id="RHEA-COMP:14399"/>
        <dbReference type="ChEBI" id="CHEBI:15377"/>
        <dbReference type="ChEBI" id="CHEBI:15378"/>
        <dbReference type="ChEBI" id="CHEBI:15379"/>
        <dbReference type="ChEBI" id="CHEBI:29033"/>
        <dbReference type="ChEBI" id="CHEBI:29034"/>
        <dbReference type="EC" id="7.1.1.9"/>
    </reaction>
</comment>
<keyword evidence="11 18" id="KW-1133">Transmembrane helix</keyword>
<comment type="similarity">
    <text evidence="3 17">Belongs to the heme-copper respiratory oxidase family.</text>
</comment>
<feature type="transmembrane region" description="Helical" evidence="18">
    <location>
        <begin position="357"/>
        <end position="378"/>
    </location>
</feature>
<evidence type="ECO:0000256" key="16">
    <source>
        <dbReference type="ARBA" id="ARBA00047816"/>
    </source>
</evidence>
<dbReference type="EC" id="7.1.1.9" evidence="18"/>
<feature type="transmembrane region" description="Helical" evidence="18">
    <location>
        <begin position="456"/>
        <end position="482"/>
    </location>
</feature>
<dbReference type="PRINTS" id="PR01165">
    <property type="entry name" value="CYCOXIDASEI"/>
</dbReference>
<dbReference type="UniPathway" id="UPA00705"/>
<evidence type="ECO:0000256" key="1">
    <source>
        <dbReference type="ARBA" id="ARBA00004141"/>
    </source>
</evidence>
<dbReference type="OrthoDB" id="9803294at2"/>
<keyword evidence="21" id="KW-1185">Reference proteome</keyword>
<dbReference type="InterPro" id="IPR000883">
    <property type="entry name" value="Cyt_C_Oxase_1"/>
</dbReference>
<evidence type="ECO:0000259" key="19">
    <source>
        <dbReference type="PROSITE" id="PS50855"/>
    </source>
</evidence>
<dbReference type="InterPro" id="IPR023615">
    <property type="entry name" value="Cyt_c_Oxase_su1_BS"/>
</dbReference>
<evidence type="ECO:0000256" key="15">
    <source>
        <dbReference type="ARBA" id="ARBA00025218"/>
    </source>
</evidence>
<dbReference type="GO" id="GO:0006119">
    <property type="term" value="P:oxidative phosphorylation"/>
    <property type="evidence" value="ECO:0007669"/>
    <property type="project" value="UniProtKB-UniPathway"/>
</dbReference>
<evidence type="ECO:0000313" key="21">
    <source>
        <dbReference type="Proteomes" id="UP000240739"/>
    </source>
</evidence>
<dbReference type="PANTHER" id="PTHR10422">
    <property type="entry name" value="CYTOCHROME C OXIDASE SUBUNIT 1"/>
    <property type="match status" value="1"/>
</dbReference>
<feature type="transmembrane region" description="Helical" evidence="18">
    <location>
        <begin position="12"/>
        <end position="34"/>
    </location>
</feature>
<keyword evidence="13 18" id="KW-0186">Copper</keyword>
<comment type="caution">
    <text evidence="20">The sequence shown here is derived from an EMBL/GenBank/DDBJ whole genome shotgun (WGS) entry which is preliminary data.</text>
</comment>
<evidence type="ECO:0000256" key="3">
    <source>
        <dbReference type="ARBA" id="ARBA00009578"/>
    </source>
</evidence>
<dbReference type="GO" id="GO:0046872">
    <property type="term" value="F:metal ion binding"/>
    <property type="evidence" value="ECO:0007669"/>
    <property type="project" value="UniProtKB-KW"/>
</dbReference>
<keyword evidence="6 17" id="KW-0679">Respiratory chain</keyword>
<feature type="domain" description="Cytochrome oxidase subunit I profile" evidence="19">
    <location>
        <begin position="91"/>
        <end position="597"/>
    </location>
</feature>
<proteinExistence type="inferred from homology"/>
<feature type="transmembrane region" description="Helical" evidence="18">
    <location>
        <begin position="321"/>
        <end position="345"/>
    </location>
</feature>
<dbReference type="GO" id="GO:0015990">
    <property type="term" value="P:electron transport coupled proton transport"/>
    <property type="evidence" value="ECO:0007669"/>
    <property type="project" value="InterPro"/>
</dbReference>
<name>A0A2T4UFU6_9ACTN</name>
<dbReference type="GO" id="GO:0005886">
    <property type="term" value="C:plasma membrane"/>
    <property type="evidence" value="ECO:0007669"/>
    <property type="project" value="UniProtKB-SubCell"/>
</dbReference>
<feature type="transmembrane region" description="Helical" evidence="18">
    <location>
        <begin position="191"/>
        <end position="218"/>
    </location>
</feature>
<evidence type="ECO:0000256" key="11">
    <source>
        <dbReference type="ARBA" id="ARBA00022989"/>
    </source>
</evidence>
<evidence type="ECO:0000256" key="13">
    <source>
        <dbReference type="ARBA" id="ARBA00023008"/>
    </source>
</evidence>